<dbReference type="RefSeq" id="XP_025578587.1">
    <property type="nucleotide sequence ID" value="XM_025721217.1"/>
</dbReference>
<evidence type="ECO:0000313" key="2">
    <source>
        <dbReference type="Proteomes" id="UP000249402"/>
    </source>
</evidence>
<accession>A0A395H9A9</accession>
<gene>
    <name evidence="1" type="ORF">BO80DRAFT_441730</name>
</gene>
<reference evidence="1 2" key="1">
    <citation type="submission" date="2018-02" db="EMBL/GenBank/DDBJ databases">
        <title>The genomes of Aspergillus section Nigri reveals drivers in fungal speciation.</title>
        <authorList>
            <consortium name="DOE Joint Genome Institute"/>
            <person name="Vesth T.C."/>
            <person name="Nybo J."/>
            <person name="Theobald S."/>
            <person name="Brandl J."/>
            <person name="Frisvad J.C."/>
            <person name="Nielsen K.F."/>
            <person name="Lyhne E.K."/>
            <person name="Kogle M.E."/>
            <person name="Kuo A."/>
            <person name="Riley R."/>
            <person name="Clum A."/>
            <person name="Nolan M."/>
            <person name="Lipzen A."/>
            <person name="Salamov A."/>
            <person name="Henrissat B."/>
            <person name="Wiebenga A."/>
            <person name="De vries R.P."/>
            <person name="Grigoriev I.V."/>
            <person name="Mortensen U.H."/>
            <person name="Andersen M.R."/>
            <person name="Baker S.E."/>
        </authorList>
    </citation>
    <scope>NUCLEOTIDE SEQUENCE [LARGE SCALE GENOMIC DNA]</scope>
    <source>
        <strain evidence="1 2">CBS 121593</strain>
    </source>
</reference>
<dbReference type="GeneID" id="37226082"/>
<evidence type="ECO:0000313" key="1">
    <source>
        <dbReference type="EMBL" id="RAL04260.1"/>
    </source>
</evidence>
<protein>
    <submittedName>
        <fullName evidence="1">Uncharacterized protein</fullName>
    </submittedName>
</protein>
<dbReference type="OrthoDB" id="4506340at2759"/>
<dbReference type="AlphaFoldDB" id="A0A395H9A9"/>
<organism evidence="1 2">
    <name type="scientific">Aspergillus ibericus CBS 121593</name>
    <dbReference type="NCBI Taxonomy" id="1448316"/>
    <lineage>
        <taxon>Eukaryota</taxon>
        <taxon>Fungi</taxon>
        <taxon>Dikarya</taxon>
        <taxon>Ascomycota</taxon>
        <taxon>Pezizomycotina</taxon>
        <taxon>Eurotiomycetes</taxon>
        <taxon>Eurotiomycetidae</taxon>
        <taxon>Eurotiales</taxon>
        <taxon>Aspergillaceae</taxon>
        <taxon>Aspergillus</taxon>
        <taxon>Aspergillus subgen. Circumdati</taxon>
    </lineage>
</organism>
<name>A0A395H9A9_9EURO</name>
<dbReference type="VEuPathDB" id="FungiDB:BO80DRAFT_441730"/>
<sequence length="184" mass="22382">MSDTDESSDEARQVLNLIESRSQEREIQFQVRKYFIKWYHIASRYSITKVEWILPTTATEEEKKRHHDLLAEWIEKRWADEPDRQIFHGFFQDRHRVQFVVNRRREEGVMADGDALEIVSLDPENPERTEYNTDDEEDRKIIEAWLTQQAEGRLLSDTDLDTWRRETYEEVFEIHPVRWIEQQN</sequence>
<dbReference type="EMBL" id="KZ824424">
    <property type="protein sequence ID" value="RAL04260.1"/>
    <property type="molecule type" value="Genomic_DNA"/>
</dbReference>
<dbReference type="Proteomes" id="UP000249402">
    <property type="component" value="Unassembled WGS sequence"/>
</dbReference>
<keyword evidence="2" id="KW-1185">Reference proteome</keyword>
<proteinExistence type="predicted"/>